<reference evidence="1" key="1">
    <citation type="submission" date="2020-07" db="EMBL/GenBank/DDBJ databases">
        <authorList>
            <person name="Ferguson B K."/>
        </authorList>
    </citation>
    <scope>NUCLEOTIDE SEQUENCE</scope>
    <source>
        <strain evidence="1">L06</strain>
    </source>
</reference>
<dbReference type="AlphaFoldDB" id="A0A6V7JI44"/>
<name>A0A6V7JI44_9HYME</name>
<sequence length="74" mass="8042">MFQKEEKIKVLKQRLTDRENTRGGSSTIPKDSLIVADFITGEGTSDSAIGGGISVYTRSSRASASDFEFSESYS</sequence>
<organism evidence="1">
    <name type="scientific">Bracon brevicornis</name>
    <dbReference type="NCBI Taxonomy" id="1563983"/>
    <lineage>
        <taxon>Eukaryota</taxon>
        <taxon>Metazoa</taxon>
        <taxon>Ecdysozoa</taxon>
        <taxon>Arthropoda</taxon>
        <taxon>Hexapoda</taxon>
        <taxon>Insecta</taxon>
        <taxon>Pterygota</taxon>
        <taxon>Neoptera</taxon>
        <taxon>Endopterygota</taxon>
        <taxon>Hymenoptera</taxon>
        <taxon>Apocrita</taxon>
        <taxon>Ichneumonoidea</taxon>
        <taxon>Braconidae</taxon>
        <taxon>Braconinae</taxon>
        <taxon>Bracon</taxon>
    </lineage>
</organism>
<evidence type="ECO:0000313" key="1">
    <source>
        <dbReference type="EMBL" id="CAD1551172.1"/>
    </source>
</evidence>
<gene>
    <name evidence="1" type="ORF">BBRV_LOCUS52055</name>
</gene>
<protein>
    <submittedName>
        <fullName evidence="1">Uncharacterized protein</fullName>
    </submittedName>
</protein>
<accession>A0A6V7JI44</accession>
<proteinExistence type="predicted"/>
<dbReference type="EMBL" id="CADCXW020000016">
    <property type="protein sequence ID" value="CAD1551172.1"/>
    <property type="molecule type" value="Genomic_DNA"/>
</dbReference>